<keyword evidence="4" id="KW-1185">Reference proteome</keyword>
<proteinExistence type="predicted"/>
<feature type="compositionally biased region" description="Low complexity" evidence="2">
    <location>
        <begin position="154"/>
        <end position="171"/>
    </location>
</feature>
<gene>
    <name evidence="3" type="ORF">D9Q98_000380</name>
</gene>
<dbReference type="InterPro" id="IPR013762">
    <property type="entry name" value="Integrase-like_cat_sf"/>
</dbReference>
<sequence length="602" mass="66319">MLLAIGHVGRACAAPQPRGRPSRRISTSTDIASAIRVVCQHLGRPIPEEVVQALQNEWYSTAGDLVALSDETARSLGVPLRLKSAITELLSSSSTAAPAPTSAAQPLEAAAAAAAAAASQLLGSTDAHRGHEDSPAAVSEQTVGGRESQLGDNGSSLAAALGPSSGSAAGKGRQETDWSVLPIEERRAPKKSRFDHKMADLPRLSQRRRNERYALSAAEISPALQAEFDAFHRFCTVRHFGAQAEPIAAVTAAKYADHMRAMLGYMHRHLGVPLDQLSFSSALPSSGREGVSVAFDYILWLHSERNIAVQTEGLVVRSLAAAAKFLFHSESKVKPTRGESPYSDLGIVKELRSMSNAAKKQAAVAPRTSDEEQKWLDWPQFLEVCAELRLECAALDERGRKRSPVAIACSLQRYLIFSILSCVPDRQRTLRELEVGRTLVRDREQRWIIKHSADDYKTGRSYGERPPLTIATHIYGELEAYISKWRAFLEPRHNYLFSQPNGEPFTDKSLYKLFWTSCYRLTGKRTNPHLVRDSIVTFLRGGGATERELEALAIYMGHSVEMQRNTYDRRTKEQKVEPAVELLASLNRRALAAGSRTRSSEQ</sequence>
<dbReference type="SUPFAM" id="SSF56349">
    <property type="entry name" value="DNA breaking-rejoining enzymes"/>
    <property type="match status" value="1"/>
</dbReference>
<dbReference type="Gene3D" id="1.10.443.10">
    <property type="entry name" value="Intergrase catalytic core"/>
    <property type="match status" value="1"/>
</dbReference>
<evidence type="ECO:0000313" key="3">
    <source>
        <dbReference type="EMBL" id="KAI3437936.1"/>
    </source>
</evidence>
<dbReference type="AlphaFoldDB" id="A0A9D4Z245"/>
<name>A0A9D4Z245_CHLVU</name>
<dbReference type="GO" id="GO:0003677">
    <property type="term" value="F:DNA binding"/>
    <property type="evidence" value="ECO:0007669"/>
    <property type="project" value="InterPro"/>
</dbReference>
<dbReference type="OrthoDB" id="71417at2759"/>
<protein>
    <submittedName>
        <fullName evidence="3">Uncharacterized protein</fullName>
    </submittedName>
</protein>
<dbReference type="EMBL" id="SIDB01000001">
    <property type="protein sequence ID" value="KAI3437936.1"/>
    <property type="molecule type" value="Genomic_DNA"/>
</dbReference>
<dbReference type="GO" id="GO:0006310">
    <property type="term" value="P:DNA recombination"/>
    <property type="evidence" value="ECO:0007669"/>
    <property type="project" value="UniProtKB-KW"/>
</dbReference>
<feature type="region of interest" description="Disordered" evidence="2">
    <location>
        <begin position="126"/>
        <end position="184"/>
    </location>
</feature>
<dbReference type="GO" id="GO:0015074">
    <property type="term" value="P:DNA integration"/>
    <property type="evidence" value="ECO:0007669"/>
    <property type="project" value="InterPro"/>
</dbReference>
<reference evidence="3" key="2">
    <citation type="submission" date="2020-11" db="EMBL/GenBank/DDBJ databases">
        <authorList>
            <person name="Cecchin M."/>
            <person name="Marcolungo L."/>
            <person name="Rossato M."/>
            <person name="Girolomoni L."/>
            <person name="Cosentino E."/>
            <person name="Cuine S."/>
            <person name="Li-Beisson Y."/>
            <person name="Delledonne M."/>
            <person name="Ballottari M."/>
        </authorList>
    </citation>
    <scope>NUCLEOTIDE SEQUENCE</scope>
    <source>
        <strain evidence="3">211/11P</strain>
        <tissue evidence="3">Whole cell</tissue>
    </source>
</reference>
<evidence type="ECO:0000313" key="4">
    <source>
        <dbReference type="Proteomes" id="UP001055712"/>
    </source>
</evidence>
<keyword evidence="1" id="KW-0233">DNA recombination</keyword>
<evidence type="ECO:0000256" key="2">
    <source>
        <dbReference type="SAM" id="MobiDB-lite"/>
    </source>
</evidence>
<reference evidence="3" key="1">
    <citation type="journal article" date="2019" name="Plant J.">
        <title>Chlorella vulgaris genome assembly and annotation reveals the molecular basis for metabolic acclimation to high light conditions.</title>
        <authorList>
            <person name="Cecchin M."/>
            <person name="Marcolungo L."/>
            <person name="Rossato M."/>
            <person name="Girolomoni L."/>
            <person name="Cosentino E."/>
            <person name="Cuine S."/>
            <person name="Li-Beisson Y."/>
            <person name="Delledonne M."/>
            <person name="Ballottari M."/>
        </authorList>
    </citation>
    <scope>NUCLEOTIDE SEQUENCE</scope>
    <source>
        <strain evidence="3">211/11P</strain>
    </source>
</reference>
<evidence type="ECO:0000256" key="1">
    <source>
        <dbReference type="ARBA" id="ARBA00023172"/>
    </source>
</evidence>
<dbReference type="InterPro" id="IPR011010">
    <property type="entry name" value="DNA_brk_join_enz"/>
</dbReference>
<comment type="caution">
    <text evidence="3">The sequence shown here is derived from an EMBL/GenBank/DDBJ whole genome shotgun (WGS) entry which is preliminary data.</text>
</comment>
<dbReference type="Proteomes" id="UP001055712">
    <property type="component" value="Unassembled WGS sequence"/>
</dbReference>
<accession>A0A9D4Z245</accession>
<organism evidence="3 4">
    <name type="scientific">Chlorella vulgaris</name>
    <name type="common">Green alga</name>
    <dbReference type="NCBI Taxonomy" id="3077"/>
    <lineage>
        <taxon>Eukaryota</taxon>
        <taxon>Viridiplantae</taxon>
        <taxon>Chlorophyta</taxon>
        <taxon>core chlorophytes</taxon>
        <taxon>Trebouxiophyceae</taxon>
        <taxon>Chlorellales</taxon>
        <taxon>Chlorellaceae</taxon>
        <taxon>Chlorella clade</taxon>
        <taxon>Chlorella</taxon>
    </lineage>
</organism>